<comment type="caution">
    <text evidence="1">The sequence shown here is derived from an EMBL/GenBank/DDBJ whole genome shotgun (WGS) entry which is preliminary data.</text>
</comment>
<organism evidence="1 2">
    <name type="scientific">Lactobacillus kalixensis DSM 16043</name>
    <dbReference type="NCBI Taxonomy" id="1423763"/>
    <lineage>
        <taxon>Bacteria</taxon>
        <taxon>Bacillati</taxon>
        <taxon>Bacillota</taxon>
        <taxon>Bacilli</taxon>
        <taxon>Lactobacillales</taxon>
        <taxon>Lactobacillaceae</taxon>
        <taxon>Lactobacillus</taxon>
    </lineage>
</organism>
<gene>
    <name evidence="1" type="ORF">FC46_GL000506</name>
</gene>
<evidence type="ECO:0000313" key="1">
    <source>
        <dbReference type="EMBL" id="KRL89858.1"/>
    </source>
</evidence>
<dbReference type="STRING" id="1423763.FC46_GL000506"/>
<dbReference type="Proteomes" id="UP000051036">
    <property type="component" value="Unassembled WGS sequence"/>
</dbReference>
<name>A0A0R1UGV8_9LACO</name>
<sequence>MSLFEGLKKATPLLWTDKAKITGTKKVVKNHITNSVETTIVENEPCKAILKGQSSSTQTIFGTDEADAKLLIRNGIDIPAGAVIYVTDQNGNTTKYKRSSRGYTGYYSHQEIAMVRDEKA</sequence>
<reference evidence="1 2" key="1">
    <citation type="journal article" date="2015" name="Genome Announc.">
        <title>Expanding the biotechnology potential of lactobacilli through comparative genomics of 213 strains and associated genera.</title>
        <authorList>
            <person name="Sun Z."/>
            <person name="Harris H.M."/>
            <person name="McCann A."/>
            <person name="Guo C."/>
            <person name="Argimon S."/>
            <person name="Zhang W."/>
            <person name="Yang X."/>
            <person name="Jeffery I.B."/>
            <person name="Cooney J.C."/>
            <person name="Kagawa T.F."/>
            <person name="Liu W."/>
            <person name="Song Y."/>
            <person name="Salvetti E."/>
            <person name="Wrobel A."/>
            <person name="Rasinkangas P."/>
            <person name="Parkhill J."/>
            <person name="Rea M.C."/>
            <person name="O'Sullivan O."/>
            <person name="Ritari J."/>
            <person name="Douillard F.P."/>
            <person name="Paul Ross R."/>
            <person name="Yang R."/>
            <person name="Briner A.E."/>
            <person name="Felis G.E."/>
            <person name="de Vos W.M."/>
            <person name="Barrangou R."/>
            <person name="Klaenhammer T.R."/>
            <person name="Caufield P.W."/>
            <person name="Cui Y."/>
            <person name="Zhang H."/>
            <person name="O'Toole P.W."/>
        </authorList>
    </citation>
    <scope>NUCLEOTIDE SEQUENCE [LARGE SCALE GENOMIC DNA]</scope>
    <source>
        <strain evidence="1 2">DSM 16043</strain>
    </source>
</reference>
<dbReference type="OrthoDB" id="2322746at2"/>
<evidence type="ECO:0000313" key="2">
    <source>
        <dbReference type="Proteomes" id="UP000051036"/>
    </source>
</evidence>
<keyword evidence="2" id="KW-1185">Reference proteome</keyword>
<dbReference type="EMBL" id="AZFM01000017">
    <property type="protein sequence ID" value="KRL89858.1"/>
    <property type="molecule type" value="Genomic_DNA"/>
</dbReference>
<protein>
    <recommendedName>
        <fullName evidence="3">Phage protein</fullName>
    </recommendedName>
</protein>
<dbReference type="AlphaFoldDB" id="A0A0R1UGV8"/>
<accession>A0A0R1UGV8</accession>
<evidence type="ECO:0008006" key="3">
    <source>
        <dbReference type="Google" id="ProtNLM"/>
    </source>
</evidence>
<dbReference type="RefSeq" id="WP_057798833.1">
    <property type="nucleotide sequence ID" value="NZ_AZFM01000017.1"/>
</dbReference>
<proteinExistence type="predicted"/>
<dbReference type="PATRIC" id="fig|1423763.3.peg.510"/>